<feature type="compositionally biased region" description="Polar residues" evidence="2">
    <location>
        <begin position="628"/>
        <end position="641"/>
    </location>
</feature>
<evidence type="ECO:0000313" key="4">
    <source>
        <dbReference type="Proteomes" id="UP000002631"/>
    </source>
</evidence>
<dbReference type="RefSeq" id="WP_012855330.1">
    <property type="nucleotide sequence ID" value="NC_013511.1"/>
</dbReference>
<feature type="compositionally biased region" description="Polar residues" evidence="2">
    <location>
        <begin position="942"/>
        <end position="956"/>
    </location>
</feature>
<feature type="compositionally biased region" description="Polar residues" evidence="2">
    <location>
        <begin position="785"/>
        <end position="798"/>
    </location>
</feature>
<dbReference type="HOGENOM" id="CLU_247665_0_0_14"/>
<gene>
    <name evidence="3" type="primary">lmp1</name>
    <name evidence="3" type="ordered locus">MHO_0530</name>
</gene>
<feature type="coiled-coil region" evidence="1">
    <location>
        <begin position="265"/>
        <end position="292"/>
    </location>
</feature>
<reference evidence="3 4" key="1">
    <citation type="journal article" date="2009" name="PLoS Genet.">
        <title>Life on arginine for Mycoplasma hominis: clues from its minimal genome and comparison with other human urogenital mycoplasmas.</title>
        <authorList>
            <person name="Pereyre S."/>
            <person name="Sirand-Pugnet P."/>
            <person name="Beven L."/>
            <person name="Charron A."/>
            <person name="Renaudin H."/>
            <person name="Barre A."/>
            <person name="Avenaud P."/>
            <person name="Jacob D."/>
            <person name="Couloux A."/>
            <person name="Barbe V."/>
            <person name="de Daruvar A."/>
            <person name="Blanchard A."/>
            <person name="Bebear C."/>
        </authorList>
    </citation>
    <scope>NUCLEOTIDE SEQUENCE [LARGE SCALE GENOMIC DNA]</scope>
    <source>
        <strain evidence="4">ATCC 23114 / NBRC 14850 / NCTC 10111 / PG21</strain>
    </source>
</reference>
<feature type="region of interest" description="Disordered" evidence="2">
    <location>
        <begin position="933"/>
        <end position="956"/>
    </location>
</feature>
<evidence type="ECO:0000256" key="1">
    <source>
        <dbReference type="SAM" id="Coils"/>
    </source>
</evidence>
<organism evidence="3 4">
    <name type="scientific">Metamycoplasma hominis (strain ATCC 23114 / DSM 25592 / NBRC 14850 / NCTC 10111 / PG21)</name>
    <name type="common">Mycoplasma hominis</name>
    <dbReference type="NCBI Taxonomy" id="347256"/>
    <lineage>
        <taxon>Bacteria</taxon>
        <taxon>Bacillati</taxon>
        <taxon>Mycoplasmatota</taxon>
        <taxon>Mycoplasmoidales</taxon>
        <taxon>Metamycoplasmataceae</taxon>
        <taxon>Metamycoplasma</taxon>
    </lineage>
</organism>
<name>D1J7J0_METH1</name>
<dbReference type="KEGG" id="mho:MHO_0530"/>
<sequence length="1522" mass="172429">MNEKKKKIAIPLAILCGGLAIATTALIAIKARRHKIANQSQKENLLQNFKKLQKQLNELLGYKIVNEINVFHEQEVLQGSLKINNKSETKAIEEETLRLKDAITLLISKIKNQINQKELEFAKFNEIKDKLQEYIKNELSKQEYEHIKQNIENELNKYTPISLESTLIEIQNATNNLIKLLNESTKEKDNIDNLNAKEQLKASISQANQLLPQLSDNDSEIAKAKKSLDAEIKNANQAVASNNTASMQSAKSSLDAKVAEITKKLETFNKDKEAKFNELKQTRNQIQEFINTNKNNPNYSELISQLTSKRDSKNSVTDSSNKSDIESANTELKQALAKANADKVQADNLAKSIKEQLNNSVSNANTLSAKLTDKDNTIQQAKTELEKEVQKADQAIKSNNTASMQSAKSSLDAKVAEITKKLETFNKDKEAKFNELKQTRNQIQEFINTNKNNPNYSELISQLTSKRDSKNSVTDSSNKSDIESANTELKQALAKANADKVQADNLAKSIKEQLNNSVSNANTLSAKLTDKDNTIQQAKTELEKEVQKADQAIKSNNTASMQSAKSWLDAKVAEITKKLETFNKDKEAKFNELKQTRNQIQEFINTNKNNPNYSELISQLTSKRDSKNSVTDSSNKSDIESANTELKQALAKANADKVQADNLAKSIKEQLNNSVSNANTLSAKLTDKDNTIQQAKTELEKEVQKANQAIKSNNTASMQSAKSSLDAKVAEITKKLETFNKDKEAKFNELKQTRNQIQEFINTNKNNPNYSELISQLTSKRDSKNSVTDSSNKSDIESANTELKQALAKANADKVQADNLAKSIKEQLNNSVSNANTLSAKLTDKDNTIQQAKTELEKEVQKANQAIKSNNTASMQSAKSSLDAKVAEITKKLETFNKDKEAKFNELKQTRNQIQEFINTNKNNPNYSELISQLTSKRDSKNSVTDSSNKSDIESANTELKQALNTAKAKKSSIDNELRPLKNDLQSKIEEFGPIRNTNFSWISSKLETTKNKLAEELTKADAIKNNPSSSKQALKDSSQQVQKLGNELLKTITEEFGKVETKNSNIGYRLFKLAQAEQFNNSDVDKLKNAWEEKQTLLSKKQKLGNQSTKDYLTQLSTEMSTQESTIKKVIVNIQAHIRNNLNSQYRLEADKLIANMKRGYGDKVGIESLQKWQDLMDDSVLSVDDSLKDDFNKALRVLVGDYTKNPPVSSWFINKRNRSIENYQNLRNLILVRENEILLDKAKDLDKRAEKTIKFVDENINSLDQRAKRLKQEILNAKNDLSNFTLNHQKNQFTAKDITPKISLLENKLNEINQYLLPIIKEKAVSKISEIEKNKKELEDIIRSNFYLWEKVEINKYISELTNKQVELRSNINFENKWESIKDTLDNLNIKENVSLLKEVIINNSNAQYSINRILSTVPEFIKVAQTTRSNNLRSLAEIQFKPTLLDIDKNLKEVKKILDENKTLNSDNIAKLNEKIRLLVDRSRELKESLRWFDRQNENISDQRIKNKLDEVRELLKNV</sequence>
<evidence type="ECO:0000313" key="3">
    <source>
        <dbReference type="EMBL" id="CAX37187.1"/>
    </source>
</evidence>
<protein>
    <submittedName>
        <fullName evidence="3">Lmp1 protein</fullName>
    </submittedName>
</protein>
<feature type="region of interest" description="Disordered" evidence="2">
    <location>
        <begin position="776"/>
        <end position="798"/>
    </location>
</feature>
<proteinExistence type="predicted"/>
<dbReference type="EMBL" id="FP236530">
    <property type="protein sequence ID" value="CAX37187.1"/>
    <property type="molecule type" value="Genomic_DNA"/>
</dbReference>
<feature type="coiled-coil region" evidence="1">
    <location>
        <begin position="137"/>
        <end position="217"/>
    </location>
</feature>
<dbReference type="PaxDb" id="347256-MHO_0530"/>
<accession>D1J7J0</accession>
<feature type="region of interest" description="Disordered" evidence="2">
    <location>
        <begin position="306"/>
        <end position="327"/>
    </location>
</feature>
<feature type="region of interest" description="Disordered" evidence="2">
    <location>
        <begin position="620"/>
        <end position="641"/>
    </location>
</feature>
<evidence type="ECO:0000256" key="2">
    <source>
        <dbReference type="SAM" id="MobiDB-lite"/>
    </source>
</evidence>
<feature type="compositionally biased region" description="Polar residues" evidence="2">
    <location>
        <begin position="314"/>
        <end position="327"/>
    </location>
</feature>
<feature type="compositionally biased region" description="Polar residues" evidence="2">
    <location>
        <begin position="471"/>
        <end position="484"/>
    </location>
</feature>
<dbReference type="eggNOG" id="COG1511">
    <property type="taxonomic scope" value="Bacteria"/>
</dbReference>
<feature type="coiled-coil region" evidence="1">
    <location>
        <begin position="1255"/>
        <end position="1289"/>
    </location>
</feature>
<keyword evidence="1" id="KW-0175">Coiled coil</keyword>
<dbReference type="STRING" id="347256.MHO_0530"/>
<keyword evidence="4" id="KW-1185">Reference proteome</keyword>
<dbReference type="InterPro" id="IPR006864">
    <property type="entry name" value="LMP_rpt"/>
</dbReference>
<dbReference type="Pfam" id="PF04778">
    <property type="entry name" value="LMP"/>
    <property type="match status" value="5"/>
</dbReference>
<feature type="region of interest" description="Disordered" evidence="2">
    <location>
        <begin position="462"/>
        <end position="484"/>
    </location>
</feature>
<dbReference type="Proteomes" id="UP000002631">
    <property type="component" value="Chromosome"/>
</dbReference>